<name>A0A9E7H3N8_9LILI</name>
<evidence type="ECO:0000256" key="1">
    <source>
        <dbReference type="SAM" id="MobiDB-lite"/>
    </source>
</evidence>
<feature type="compositionally biased region" description="Basic and acidic residues" evidence="1">
    <location>
        <begin position="1"/>
        <end position="18"/>
    </location>
</feature>
<dbReference type="AlphaFoldDB" id="A0A9E7H3N8"/>
<feature type="region of interest" description="Disordered" evidence="1">
    <location>
        <begin position="1"/>
        <end position="47"/>
    </location>
</feature>
<organism evidence="2 3">
    <name type="scientific">Musa troglodytarum</name>
    <name type="common">fe'i banana</name>
    <dbReference type="NCBI Taxonomy" id="320322"/>
    <lineage>
        <taxon>Eukaryota</taxon>
        <taxon>Viridiplantae</taxon>
        <taxon>Streptophyta</taxon>
        <taxon>Embryophyta</taxon>
        <taxon>Tracheophyta</taxon>
        <taxon>Spermatophyta</taxon>
        <taxon>Magnoliopsida</taxon>
        <taxon>Liliopsida</taxon>
        <taxon>Zingiberales</taxon>
        <taxon>Musaceae</taxon>
        <taxon>Musa</taxon>
    </lineage>
</organism>
<evidence type="ECO:0000313" key="2">
    <source>
        <dbReference type="EMBL" id="URE23007.1"/>
    </source>
</evidence>
<protein>
    <submittedName>
        <fullName evidence="2">Uncharacterized protein</fullName>
    </submittedName>
</protein>
<proteinExistence type="predicted"/>
<evidence type="ECO:0000313" key="3">
    <source>
        <dbReference type="Proteomes" id="UP001055439"/>
    </source>
</evidence>
<dbReference type="Proteomes" id="UP001055439">
    <property type="component" value="Chromosome 8"/>
</dbReference>
<keyword evidence="3" id="KW-1185">Reference proteome</keyword>
<dbReference type="EMBL" id="CP097510">
    <property type="protein sequence ID" value="URE23007.1"/>
    <property type="molecule type" value="Genomic_DNA"/>
</dbReference>
<sequence length="86" mass="9041">MEVGEIRGKGEGELDHHVVGAVGEGVGKDEVGGDGDEDTQEEKVGPGDYYVLSVRLVDAHPPEAESKTLELVHDRLQDSCAAALDG</sequence>
<accession>A0A9E7H3N8</accession>
<gene>
    <name evidence="2" type="ORF">MUK42_16204</name>
</gene>
<reference evidence="2" key="1">
    <citation type="submission" date="2022-05" db="EMBL/GenBank/DDBJ databases">
        <title>The Musa troglodytarum L. genome provides insights into the mechanism of non-climacteric behaviour and enrichment of carotenoids.</title>
        <authorList>
            <person name="Wang J."/>
        </authorList>
    </citation>
    <scope>NUCLEOTIDE SEQUENCE</scope>
    <source>
        <tissue evidence="2">Leaf</tissue>
    </source>
</reference>